<sequence length="426" mass="47189">MPGGLEWGCAMSDEPRQRTITAQCAIAGGGPAGVMMGFLLARAGVKVVVLEKHADFFRDFRGDTIHPSTLEVMDELGLLDAFLELPHQTVEELSVEIGDRTLKIADFSHLPTAAKFIAMMPQWDFLDFLAGQAKRYPNFDLRLGADVDELLTDNGKVVGLKAATHEGDLEVRADLVVGADGRHSTVRSLARMEVEDIGAPMDVLWMRVSRKPEDGDVTFGRIEPGRFFIMINRGDYWQCAFVIPKGGFNQLRRNGLEAFRQIIMALKPSLGARVRELETWDDVKLLSVRVDRLKTWYRPGLLCIGDAAHAMSPIGGVGVNLAVQDAVAAANLLALPLLERNVSETDLARVQKRRTLPMKLTQRLQVFLQDRVVTSVLTATEITEIPFPVKTLNDFPLLRRIPGRIIGLGFRPEHVALPEVARPTRA</sequence>
<gene>
    <name evidence="3" type="ORF">GL4_0692</name>
</gene>
<organism evidence="3 4">
    <name type="scientific">Methyloceanibacter caenitepidi</name>
    <dbReference type="NCBI Taxonomy" id="1384459"/>
    <lineage>
        <taxon>Bacteria</taxon>
        <taxon>Pseudomonadati</taxon>
        <taxon>Pseudomonadota</taxon>
        <taxon>Alphaproteobacteria</taxon>
        <taxon>Hyphomicrobiales</taxon>
        <taxon>Hyphomicrobiaceae</taxon>
        <taxon>Methyloceanibacter</taxon>
    </lineage>
</organism>
<dbReference type="PRINTS" id="PR00420">
    <property type="entry name" value="RNGMNOXGNASE"/>
</dbReference>
<dbReference type="Pfam" id="PF01494">
    <property type="entry name" value="FAD_binding_3"/>
    <property type="match status" value="1"/>
</dbReference>
<dbReference type="KEGG" id="mcg:GL4_0692"/>
<dbReference type="InterPro" id="IPR050631">
    <property type="entry name" value="PheA/TfdB_FAD_monoxygenase"/>
</dbReference>
<proteinExistence type="predicted"/>
<dbReference type="NCBIfam" id="NF004833">
    <property type="entry name" value="PRK06185.1-1"/>
    <property type="match status" value="1"/>
</dbReference>
<evidence type="ECO:0000313" key="4">
    <source>
        <dbReference type="Proteomes" id="UP000031643"/>
    </source>
</evidence>
<dbReference type="HOGENOM" id="CLU_033626_0_0_5"/>
<dbReference type="GO" id="GO:0004497">
    <property type="term" value="F:monooxygenase activity"/>
    <property type="evidence" value="ECO:0007669"/>
    <property type="project" value="UniProtKB-KW"/>
</dbReference>
<feature type="domain" description="FAD-binding" evidence="2">
    <location>
        <begin position="23"/>
        <end position="362"/>
    </location>
</feature>
<dbReference type="NCBIfam" id="NF004834">
    <property type="entry name" value="PRK06185.1-3"/>
    <property type="match status" value="1"/>
</dbReference>
<keyword evidence="1" id="KW-0560">Oxidoreductase</keyword>
<dbReference type="SUPFAM" id="SSF51905">
    <property type="entry name" value="FAD/NAD(P)-binding domain"/>
    <property type="match status" value="1"/>
</dbReference>
<dbReference type="PANTHER" id="PTHR43476">
    <property type="entry name" value="3-(3-HYDROXY-PHENYL)PROPIONATE/3-HYDROXYCINNAMIC ACID HYDROXYLASE"/>
    <property type="match status" value="1"/>
</dbReference>
<evidence type="ECO:0000313" key="3">
    <source>
        <dbReference type="EMBL" id="BAQ16155.1"/>
    </source>
</evidence>
<keyword evidence="3" id="KW-0503">Monooxygenase</keyword>
<dbReference type="GO" id="GO:0071949">
    <property type="term" value="F:FAD binding"/>
    <property type="evidence" value="ECO:0007669"/>
    <property type="project" value="InterPro"/>
</dbReference>
<accession>A0A0A8JZZ0</accession>
<dbReference type="EMBL" id="AP014648">
    <property type="protein sequence ID" value="BAQ16155.1"/>
    <property type="molecule type" value="Genomic_DNA"/>
</dbReference>
<dbReference type="InterPro" id="IPR002938">
    <property type="entry name" value="FAD-bd"/>
</dbReference>
<dbReference type="Proteomes" id="UP000031643">
    <property type="component" value="Chromosome"/>
</dbReference>
<keyword evidence="4" id="KW-1185">Reference proteome</keyword>
<reference evidence="3 4" key="1">
    <citation type="submission" date="2014-09" db="EMBL/GenBank/DDBJ databases">
        <title>Genome sequencing of Methyloceanibacter caenitepidi Gela4.</title>
        <authorList>
            <person name="Takeuchi M."/>
            <person name="Susumu S."/>
            <person name="Kamagata Y."/>
            <person name="Oshima K."/>
            <person name="Hattori M."/>
            <person name="Iwasaki W."/>
        </authorList>
    </citation>
    <scope>NUCLEOTIDE SEQUENCE [LARGE SCALE GENOMIC DNA]</scope>
    <source>
        <strain evidence="3 4">Gela4</strain>
    </source>
</reference>
<dbReference type="Gene3D" id="3.50.50.60">
    <property type="entry name" value="FAD/NAD(P)-binding domain"/>
    <property type="match status" value="2"/>
</dbReference>
<evidence type="ECO:0000259" key="2">
    <source>
        <dbReference type="Pfam" id="PF01494"/>
    </source>
</evidence>
<dbReference type="AlphaFoldDB" id="A0A0A8JZZ0"/>
<name>A0A0A8JZZ0_9HYPH</name>
<protein>
    <submittedName>
        <fullName evidence="3">FAD-dependent monooxygenase</fullName>
    </submittedName>
</protein>
<dbReference type="STRING" id="1384459.GL4_0692"/>
<evidence type="ECO:0000256" key="1">
    <source>
        <dbReference type="ARBA" id="ARBA00023002"/>
    </source>
</evidence>
<dbReference type="PANTHER" id="PTHR43476:SF5">
    <property type="entry name" value="FAD-DEPENDENT MONOOXYGENASE"/>
    <property type="match status" value="1"/>
</dbReference>
<dbReference type="InterPro" id="IPR036188">
    <property type="entry name" value="FAD/NAD-bd_sf"/>
</dbReference>